<dbReference type="PANTHER" id="PTHR13847:SF283">
    <property type="entry name" value="TRNA 5-METHYLAMINOMETHYL-2-THIOURIDINE BIOSYNTHESIS BIFUNCTIONAL PROTEIN MNMC"/>
    <property type="match status" value="1"/>
</dbReference>
<keyword evidence="7" id="KW-0274">FAD</keyword>
<evidence type="ECO:0000256" key="5">
    <source>
        <dbReference type="ARBA" id="ARBA00022691"/>
    </source>
</evidence>
<keyword evidence="2" id="KW-0489">Methyltransferase</keyword>
<evidence type="ECO:0000256" key="9">
    <source>
        <dbReference type="ARBA" id="ARBA00023268"/>
    </source>
</evidence>
<gene>
    <name evidence="11" type="ORF">MNBD_GAMMA19-612</name>
</gene>
<dbReference type="GO" id="GO:0016645">
    <property type="term" value="F:oxidoreductase activity, acting on the CH-NH group of donors"/>
    <property type="evidence" value="ECO:0007669"/>
    <property type="project" value="InterPro"/>
</dbReference>
<name>A0A3B1B4C5_9ZZZZ</name>
<protein>
    <recommendedName>
        <fullName evidence="10">FAD dependent oxidoreductase domain-containing protein</fullName>
    </recommendedName>
</protein>
<dbReference type="NCBIfam" id="TIGR03197">
    <property type="entry name" value="MnmC_Cterm"/>
    <property type="match status" value="1"/>
</dbReference>
<proteinExistence type="predicted"/>
<dbReference type="InterPro" id="IPR006076">
    <property type="entry name" value="FAD-dep_OxRdtase"/>
</dbReference>
<dbReference type="InterPro" id="IPR017610">
    <property type="entry name" value="tRNA_S-uridine_synth_MnmC_C"/>
</dbReference>
<dbReference type="SUPFAM" id="SSF54373">
    <property type="entry name" value="FAD-linked reductases, C-terminal domain"/>
    <property type="match status" value="1"/>
</dbReference>
<evidence type="ECO:0000256" key="7">
    <source>
        <dbReference type="ARBA" id="ARBA00022827"/>
    </source>
</evidence>
<dbReference type="EMBL" id="UOFV01000238">
    <property type="protein sequence ID" value="VAX01125.1"/>
    <property type="molecule type" value="Genomic_DNA"/>
</dbReference>
<dbReference type="GO" id="GO:0005737">
    <property type="term" value="C:cytoplasm"/>
    <property type="evidence" value="ECO:0007669"/>
    <property type="project" value="TreeGrafter"/>
</dbReference>
<keyword evidence="8" id="KW-0560">Oxidoreductase</keyword>
<keyword evidence="5" id="KW-0949">S-adenosyl-L-methionine</keyword>
<evidence type="ECO:0000256" key="3">
    <source>
        <dbReference type="ARBA" id="ARBA00022630"/>
    </source>
</evidence>
<evidence type="ECO:0000313" key="11">
    <source>
        <dbReference type="EMBL" id="VAX01125.1"/>
    </source>
</evidence>
<keyword evidence="6" id="KW-0819">tRNA processing</keyword>
<keyword evidence="3" id="KW-0285">Flavoprotein</keyword>
<dbReference type="GO" id="GO:0032259">
    <property type="term" value="P:methylation"/>
    <property type="evidence" value="ECO:0007669"/>
    <property type="project" value="UniProtKB-KW"/>
</dbReference>
<keyword evidence="1" id="KW-0963">Cytoplasm</keyword>
<evidence type="ECO:0000256" key="6">
    <source>
        <dbReference type="ARBA" id="ARBA00022694"/>
    </source>
</evidence>
<dbReference type="Gene3D" id="3.30.9.10">
    <property type="entry name" value="D-Amino Acid Oxidase, subunit A, domain 2"/>
    <property type="match status" value="1"/>
</dbReference>
<evidence type="ECO:0000259" key="10">
    <source>
        <dbReference type="Pfam" id="PF01266"/>
    </source>
</evidence>
<dbReference type="PANTHER" id="PTHR13847">
    <property type="entry name" value="SARCOSINE DEHYDROGENASE-RELATED"/>
    <property type="match status" value="1"/>
</dbReference>
<sequence>MLRGVLIKKEANKATKMAESKSRPPWFDLPTHKLRPQLKDRRHGVVVGAGIAGITTACALAKRGWTVDIIESNTAIAQGGSGNPQGIVLPRINIGDSAEGKFYDAAFLKTLNELERLKQQFPELNWQQGGVLQLGSTERIKKQIAHLKCTHEALHKTVHKTICKIVQVLNSKAASEIAGIKIDEEALYFPLAGWIDPVQLCRLLLKEAGDSVQLKNNCHVGSIDVDEGVWTLRDEKQSLVAQSDAVILANASAANNFTQTDFLPLNYARGQISVVSSTESSQKLSCAICHNGYIIPESDGKHVIGASFVAGDDSAESRLEDDRENINRLRKSLPDLFSGEPSIVDSRAAVRATTSDRLPLVGPVADEAFFAKNYHDLHKGRPVEKYASAKYLDGLYVNTGHGARGLTSAFLAAEVIASQLNDEPLAVSDSIWQALSPSRFTIRKYRKASNI</sequence>
<dbReference type="GO" id="GO:0008033">
    <property type="term" value="P:tRNA processing"/>
    <property type="evidence" value="ECO:0007669"/>
    <property type="project" value="UniProtKB-KW"/>
</dbReference>
<organism evidence="11">
    <name type="scientific">hydrothermal vent metagenome</name>
    <dbReference type="NCBI Taxonomy" id="652676"/>
    <lineage>
        <taxon>unclassified sequences</taxon>
        <taxon>metagenomes</taxon>
        <taxon>ecological metagenomes</taxon>
    </lineage>
</organism>
<dbReference type="Pfam" id="PF01266">
    <property type="entry name" value="DAO"/>
    <property type="match status" value="1"/>
</dbReference>
<evidence type="ECO:0000256" key="4">
    <source>
        <dbReference type="ARBA" id="ARBA00022679"/>
    </source>
</evidence>
<feature type="domain" description="FAD dependent oxidoreductase" evidence="10">
    <location>
        <begin position="45"/>
        <end position="418"/>
    </location>
</feature>
<dbReference type="AlphaFoldDB" id="A0A3B1B4C5"/>
<dbReference type="InterPro" id="IPR036188">
    <property type="entry name" value="FAD/NAD-bd_sf"/>
</dbReference>
<reference evidence="11" key="1">
    <citation type="submission" date="2018-06" db="EMBL/GenBank/DDBJ databases">
        <authorList>
            <person name="Zhirakovskaya E."/>
        </authorList>
    </citation>
    <scope>NUCLEOTIDE SEQUENCE</scope>
</reference>
<keyword evidence="9" id="KW-0511">Multifunctional enzyme</keyword>
<evidence type="ECO:0000256" key="2">
    <source>
        <dbReference type="ARBA" id="ARBA00022603"/>
    </source>
</evidence>
<accession>A0A3B1B4C5</accession>
<dbReference type="SUPFAM" id="SSF51905">
    <property type="entry name" value="FAD/NAD(P)-binding domain"/>
    <property type="match status" value="1"/>
</dbReference>
<keyword evidence="4" id="KW-0808">Transferase</keyword>
<dbReference type="Gene3D" id="3.50.50.60">
    <property type="entry name" value="FAD/NAD(P)-binding domain"/>
    <property type="match status" value="1"/>
</dbReference>
<evidence type="ECO:0000256" key="8">
    <source>
        <dbReference type="ARBA" id="ARBA00023002"/>
    </source>
</evidence>
<dbReference type="GO" id="GO:0008168">
    <property type="term" value="F:methyltransferase activity"/>
    <property type="evidence" value="ECO:0007669"/>
    <property type="project" value="UniProtKB-KW"/>
</dbReference>
<evidence type="ECO:0000256" key="1">
    <source>
        <dbReference type="ARBA" id="ARBA00022490"/>
    </source>
</evidence>